<gene>
    <name evidence="1" type="ORF">FAZ21_10235</name>
</gene>
<dbReference type="RefSeq" id="WP_136773348.1">
    <property type="nucleotide sequence ID" value="NZ_CP156074.1"/>
</dbReference>
<sequence>MPRSEYVPTKNIARHGGIWSFHMDKQLADDIVGILPQGRTCFNYYPERYAWLLLRHVVGEQTSVAALKQSPFAALLQKPRVKAWLAQLGGSRIGVADVLAADGDPQPLCFTLSLDCWEGSQTTRGAANLVLQLNFDRRHDALYQALLKPQDQESPFSFGCHPINERGRNTLAWARLDVDLDAGEVLIEEIQNDWLREAAAYRERPWRLYGIDGSQDDIRRYLDWLLAMYRKVWAEAMLAATVWFVREELGVRRLFYHSPASNVRLKGLDPDWAPPRSIYTDLPRQFCFRSGADVPRFLAGKRSKIARNAPLYALQLEKVAA</sequence>
<evidence type="ECO:0000313" key="2">
    <source>
        <dbReference type="Proteomes" id="UP000310016"/>
    </source>
</evidence>
<comment type="caution">
    <text evidence="1">The sequence shown here is derived from an EMBL/GenBank/DDBJ whole genome shotgun (WGS) entry which is preliminary data.</text>
</comment>
<evidence type="ECO:0000313" key="1">
    <source>
        <dbReference type="EMBL" id="TJZ73559.1"/>
    </source>
</evidence>
<organism evidence="1 2">
    <name type="scientific">Chitiniphilus eburneus</name>
    <dbReference type="NCBI Taxonomy" id="2571148"/>
    <lineage>
        <taxon>Bacteria</taxon>
        <taxon>Pseudomonadati</taxon>
        <taxon>Pseudomonadota</taxon>
        <taxon>Betaproteobacteria</taxon>
        <taxon>Neisseriales</taxon>
        <taxon>Chitinibacteraceae</taxon>
        <taxon>Chitiniphilus</taxon>
    </lineage>
</organism>
<keyword evidence="2" id="KW-1185">Reference proteome</keyword>
<proteinExistence type="predicted"/>
<name>A0A4U0PYD8_9NEIS</name>
<accession>A0A4U0PYD8</accession>
<dbReference type="OrthoDB" id="975289at2"/>
<protein>
    <submittedName>
        <fullName evidence="1">Uncharacterized protein</fullName>
    </submittedName>
</protein>
<dbReference type="Proteomes" id="UP000310016">
    <property type="component" value="Unassembled WGS sequence"/>
</dbReference>
<dbReference type="AlphaFoldDB" id="A0A4U0PYD8"/>
<dbReference type="EMBL" id="SUMF01000009">
    <property type="protein sequence ID" value="TJZ73559.1"/>
    <property type="molecule type" value="Genomic_DNA"/>
</dbReference>
<reference evidence="1 2" key="1">
    <citation type="submission" date="2019-04" db="EMBL/GenBank/DDBJ databases">
        <title>Chitiniphilus eburnea sp. nov., a novel chitinolytic bacterium isolated from aquaculture sludge.</title>
        <authorList>
            <person name="Sheng M."/>
        </authorList>
    </citation>
    <scope>NUCLEOTIDE SEQUENCE [LARGE SCALE GENOMIC DNA]</scope>
    <source>
        <strain evidence="1 2">HX-2-15</strain>
    </source>
</reference>